<evidence type="ECO:0000256" key="1">
    <source>
        <dbReference type="ARBA" id="ARBA00022723"/>
    </source>
</evidence>
<proteinExistence type="predicted"/>
<evidence type="ECO:0000313" key="4">
    <source>
        <dbReference type="Proteomes" id="UP000000844"/>
    </source>
</evidence>
<dbReference type="GO" id="GO:0046872">
    <property type="term" value="F:metal ion binding"/>
    <property type="evidence" value="ECO:0007669"/>
    <property type="project" value="UniProtKB-KW"/>
</dbReference>
<dbReference type="AlphaFoldDB" id="D3QBR0"/>
<reference evidence="3 4" key="1">
    <citation type="journal article" date="2009" name="Stand. Genomic Sci.">
        <title>Complete genome sequence of Stackebrandtia nassauensis type strain (LLR-40K-21).</title>
        <authorList>
            <person name="Munk C."/>
            <person name="Lapidus A."/>
            <person name="Copeland A."/>
            <person name="Jando M."/>
            <person name="Mayilraj S."/>
            <person name="Glavina Del Rio T."/>
            <person name="Nolan M."/>
            <person name="Chen F."/>
            <person name="Lucas S."/>
            <person name="Tice H."/>
            <person name="Cheng J.F."/>
            <person name="Han C."/>
            <person name="Detter J.C."/>
            <person name="Bruce D."/>
            <person name="Goodwin L."/>
            <person name="Chain P."/>
            <person name="Pitluck S."/>
            <person name="Goker M."/>
            <person name="Ovchinikova G."/>
            <person name="Pati A."/>
            <person name="Ivanova N."/>
            <person name="Mavromatis K."/>
            <person name="Chen A."/>
            <person name="Palaniappan K."/>
            <person name="Land M."/>
            <person name="Hauser L."/>
            <person name="Chang Y.J."/>
            <person name="Jeffries C.D."/>
            <person name="Bristow J."/>
            <person name="Eisen J.A."/>
            <person name="Markowitz V."/>
            <person name="Hugenholtz P."/>
            <person name="Kyrpides N.C."/>
            <person name="Klenk H.P."/>
        </authorList>
    </citation>
    <scope>NUCLEOTIDE SEQUENCE [LARGE SCALE GENOMIC DNA]</scope>
    <source>
        <strain evidence="4">DSM 44728 / CIP 108903 / NRRL B-16338 / NBRC 102104 / LLR-40K-21</strain>
    </source>
</reference>
<evidence type="ECO:0000313" key="3">
    <source>
        <dbReference type="EMBL" id="ADD44799.1"/>
    </source>
</evidence>
<organism evidence="3 4">
    <name type="scientific">Stackebrandtia nassauensis (strain DSM 44728 / CIP 108903 / NRRL B-16338 / NBRC 102104 / LLR-40K-21)</name>
    <dbReference type="NCBI Taxonomy" id="446470"/>
    <lineage>
        <taxon>Bacteria</taxon>
        <taxon>Bacillati</taxon>
        <taxon>Actinomycetota</taxon>
        <taxon>Actinomycetes</taxon>
        <taxon>Glycomycetales</taxon>
        <taxon>Glycomycetaceae</taxon>
        <taxon>Stackebrandtia</taxon>
    </lineage>
</organism>
<dbReference type="HOGENOM" id="CLU_056929_3_0_11"/>
<dbReference type="PANTHER" id="PTHR33542:SF5">
    <property type="entry name" value="FERROCHELATASE CHE1"/>
    <property type="match status" value="1"/>
</dbReference>
<keyword evidence="2" id="KW-0456">Lyase</keyword>
<dbReference type="eggNOG" id="COG2138">
    <property type="taxonomic scope" value="Bacteria"/>
</dbReference>
<dbReference type="RefSeq" id="WP_013020370.1">
    <property type="nucleotide sequence ID" value="NC_013947.1"/>
</dbReference>
<dbReference type="GO" id="GO:0016829">
    <property type="term" value="F:lyase activity"/>
    <property type="evidence" value="ECO:0007669"/>
    <property type="project" value="UniProtKB-KW"/>
</dbReference>
<dbReference type="STRING" id="446470.Snas_5164"/>
<dbReference type="Pfam" id="PF01903">
    <property type="entry name" value="CbiX"/>
    <property type="match status" value="2"/>
</dbReference>
<dbReference type="InterPro" id="IPR002762">
    <property type="entry name" value="CbiX-like"/>
</dbReference>
<dbReference type="InterPro" id="IPR050963">
    <property type="entry name" value="Sirohydro_Cobaltochel/CbiX"/>
</dbReference>
<dbReference type="EMBL" id="CP001778">
    <property type="protein sequence ID" value="ADD44799.1"/>
    <property type="molecule type" value="Genomic_DNA"/>
</dbReference>
<dbReference type="PANTHER" id="PTHR33542">
    <property type="entry name" value="SIROHYDROCHLORIN FERROCHELATASE, CHLOROPLASTIC"/>
    <property type="match status" value="1"/>
</dbReference>
<dbReference type="Proteomes" id="UP000000844">
    <property type="component" value="Chromosome"/>
</dbReference>
<dbReference type="CDD" id="cd03416">
    <property type="entry name" value="CbiX_SirB_N"/>
    <property type="match status" value="1"/>
</dbReference>
<accession>D3QBR0</accession>
<dbReference type="Gene3D" id="3.40.50.1400">
    <property type="match status" value="2"/>
</dbReference>
<name>D3QBR0_STANL</name>
<keyword evidence="4" id="KW-1185">Reference proteome</keyword>
<gene>
    <name evidence="3" type="ordered locus">Snas_5164</name>
</gene>
<dbReference type="SUPFAM" id="SSF53800">
    <property type="entry name" value="Chelatase"/>
    <property type="match status" value="2"/>
</dbReference>
<protein>
    <submittedName>
        <fullName evidence="3">Cobalamin (Vitamin B12) biosynthesis CbiX protein</fullName>
    </submittedName>
</protein>
<keyword evidence="1" id="KW-0479">Metal-binding</keyword>
<dbReference type="KEGG" id="sna:Snas_5164"/>
<evidence type="ECO:0000256" key="2">
    <source>
        <dbReference type="ARBA" id="ARBA00023239"/>
    </source>
</evidence>
<sequence length="301" mass="30431">MLVAHGSPDHRSRAVVRDIAAAANATAAFLDFDAPHPVAVLKGLADAGHRRAILVPLLLTHAYHGRVDVPRIAFEAMAQRPHLSVEVTPPVGGPHLLPALRRGLPEAEAFGHGRDPSVIGAADLGLRTVDAVGREGAVGRGSSVGVSGRERLAANAPFAVTSGSGREAADAVVLASAGTRDVATLDSLGKLAAELGRELGLPAAAAYASAAKPTVAEAVAELRGRGARRVAVASYFIAPGVLHDRVASAAAEAGAFAVTPPLGACPELVAAIARRAAAVTQATAEPAPGRCGELLLAFRPV</sequence>